<evidence type="ECO:0000313" key="13">
    <source>
        <dbReference type="Proteomes" id="UP000231092"/>
    </source>
</evidence>
<dbReference type="EC" id="2.7.13.3" evidence="3"/>
<evidence type="ECO:0000256" key="4">
    <source>
        <dbReference type="ARBA" id="ARBA00022475"/>
    </source>
</evidence>
<evidence type="ECO:0000256" key="2">
    <source>
        <dbReference type="ARBA" id="ARBA00004651"/>
    </source>
</evidence>
<evidence type="ECO:0000256" key="8">
    <source>
        <dbReference type="ARBA" id="ARBA00023012"/>
    </source>
</evidence>
<keyword evidence="7 10" id="KW-1133">Transmembrane helix</keyword>
<dbReference type="PANTHER" id="PTHR34220:SF7">
    <property type="entry name" value="SENSOR HISTIDINE KINASE YPDA"/>
    <property type="match status" value="1"/>
</dbReference>
<dbReference type="InterPro" id="IPR005467">
    <property type="entry name" value="His_kinase_dom"/>
</dbReference>
<dbReference type="PRINTS" id="PR00344">
    <property type="entry name" value="BCTRLSENSOR"/>
</dbReference>
<evidence type="ECO:0000256" key="6">
    <source>
        <dbReference type="ARBA" id="ARBA00022777"/>
    </source>
</evidence>
<evidence type="ECO:0000256" key="9">
    <source>
        <dbReference type="ARBA" id="ARBA00023136"/>
    </source>
</evidence>
<comment type="catalytic activity">
    <reaction evidence="1">
        <text>ATP + protein L-histidine = ADP + protein N-phospho-L-histidine.</text>
        <dbReference type="EC" id="2.7.13.3"/>
    </reaction>
</comment>
<feature type="domain" description="Histidine kinase" evidence="11">
    <location>
        <begin position="492"/>
        <end position="600"/>
    </location>
</feature>
<dbReference type="OrthoDB" id="9809348at2"/>
<dbReference type="InterPro" id="IPR003594">
    <property type="entry name" value="HATPase_dom"/>
</dbReference>
<dbReference type="Pfam" id="PF06580">
    <property type="entry name" value="His_kinase"/>
    <property type="match status" value="1"/>
</dbReference>
<gene>
    <name evidence="12" type="ORF">H171_3685</name>
</gene>
<dbReference type="InterPro" id="IPR004358">
    <property type="entry name" value="Sig_transdc_His_kin-like_C"/>
</dbReference>
<evidence type="ECO:0000313" key="12">
    <source>
        <dbReference type="EMBL" id="PJJ30112.1"/>
    </source>
</evidence>
<keyword evidence="6" id="KW-0418">Kinase</keyword>
<keyword evidence="5 10" id="KW-0812">Transmembrane</keyword>
<evidence type="ECO:0000259" key="11">
    <source>
        <dbReference type="PROSITE" id="PS50109"/>
    </source>
</evidence>
<evidence type="ECO:0000256" key="1">
    <source>
        <dbReference type="ARBA" id="ARBA00000085"/>
    </source>
</evidence>
<comment type="caution">
    <text evidence="12">The sequence shown here is derived from an EMBL/GenBank/DDBJ whole genome shotgun (WGS) entry which is preliminary data.</text>
</comment>
<keyword evidence="9 10" id="KW-0472">Membrane</keyword>
<dbReference type="Proteomes" id="UP000231092">
    <property type="component" value="Unassembled WGS sequence"/>
</dbReference>
<dbReference type="EMBL" id="PGET01000001">
    <property type="protein sequence ID" value="PJJ30112.1"/>
    <property type="molecule type" value="Genomic_DNA"/>
</dbReference>
<dbReference type="InterPro" id="IPR033479">
    <property type="entry name" value="dCache_1"/>
</dbReference>
<evidence type="ECO:0000256" key="7">
    <source>
        <dbReference type="ARBA" id="ARBA00022989"/>
    </source>
</evidence>
<keyword evidence="4" id="KW-1003">Cell membrane</keyword>
<dbReference type="GO" id="GO:0000155">
    <property type="term" value="F:phosphorelay sensor kinase activity"/>
    <property type="evidence" value="ECO:0007669"/>
    <property type="project" value="InterPro"/>
</dbReference>
<accession>A0A2M8Z9J9</accession>
<dbReference type="GO" id="GO:0005886">
    <property type="term" value="C:plasma membrane"/>
    <property type="evidence" value="ECO:0007669"/>
    <property type="project" value="UniProtKB-SubCell"/>
</dbReference>
<dbReference type="Gene3D" id="3.30.565.10">
    <property type="entry name" value="Histidine kinase-like ATPase, C-terminal domain"/>
    <property type="match status" value="1"/>
</dbReference>
<feature type="transmembrane region" description="Helical" evidence="10">
    <location>
        <begin position="297"/>
        <end position="320"/>
    </location>
</feature>
<dbReference type="SMART" id="SM00387">
    <property type="entry name" value="HATPase_c"/>
    <property type="match status" value="1"/>
</dbReference>
<organism evidence="12 13">
    <name type="scientific">[Clostridium] celerecrescens 18A</name>
    <dbReference type="NCBI Taxonomy" id="1286362"/>
    <lineage>
        <taxon>Bacteria</taxon>
        <taxon>Bacillati</taxon>
        <taxon>Bacillota</taxon>
        <taxon>Clostridia</taxon>
        <taxon>Lachnospirales</taxon>
        <taxon>Lachnospiraceae</taxon>
        <taxon>Lacrimispora</taxon>
    </lineage>
</organism>
<dbReference type="Pfam" id="PF02518">
    <property type="entry name" value="HATPase_c"/>
    <property type="match status" value="1"/>
</dbReference>
<evidence type="ECO:0000256" key="10">
    <source>
        <dbReference type="SAM" id="Phobius"/>
    </source>
</evidence>
<comment type="subcellular location">
    <subcellularLocation>
        <location evidence="2">Cell membrane</location>
        <topology evidence="2">Multi-pass membrane protein</topology>
    </subcellularLocation>
</comment>
<dbReference type="InterPro" id="IPR010559">
    <property type="entry name" value="Sig_transdc_His_kin_internal"/>
</dbReference>
<keyword evidence="6" id="KW-0808">Transferase</keyword>
<dbReference type="AlphaFoldDB" id="A0A2M8Z9J9"/>
<sequence length="601" mass="69394">MSRIKLFLHYLRTHIWIQISLIFMMSLVMIIFCYQVYMRKAYENFLVKKNHLMESAVLDAMQMNIDYTMMEYINMGVQIAVAPAVYDLAGRLTGTREDPERDFMILKATFATMANYSKNVINISVASEEGEVYQYDRLYQIDAIMWRPKDSGFLKEMYKKLYERANDSIVPKYLVSTEHGSHPTNEEPVFHIFYPIVGKENSFSKMHGMLCVTFRLDMLQPFMDILSGEEGTYSQAYVTEEGGRIICHSNPEYTGKPESVYREDGMLFIMDKPLEKVNWQLHVSLDKDQLDRSVMGIIAQGMGVYVFLLLVVAGIFYMIIGKVNKPLRSIETAMELTASGSEKLCNKVVVEGEHEIWQLAIGYNDMIDKLVKQEKEVEKNYQLCITAMERQHQAEREALETQINAHFLCNTLGTINYEAMECGNFKVSELIKKLSNILRYTFDQKCQNVYMYQEFAWIEQYLFLQKARLEDVFDYEVEFPEECVNWSCCKLMLQPFVENAILHGFEGRESGGTLSIQARKEGERLTVSIRDNGCGISPDKLERIRKVLTGEEGVEMKDIGIGIRNVAARMRLFYGAGILLEVTSAEGEGTEFRFFIPEVKR</sequence>
<dbReference type="Pfam" id="PF02743">
    <property type="entry name" value="dCache_1"/>
    <property type="match status" value="1"/>
</dbReference>
<keyword evidence="8" id="KW-0902">Two-component regulatory system</keyword>
<evidence type="ECO:0000256" key="5">
    <source>
        <dbReference type="ARBA" id="ARBA00022692"/>
    </source>
</evidence>
<dbReference type="RefSeq" id="WP_100306399.1">
    <property type="nucleotide sequence ID" value="NZ_PGET01000001.1"/>
</dbReference>
<dbReference type="PROSITE" id="PS50109">
    <property type="entry name" value="HIS_KIN"/>
    <property type="match status" value="1"/>
</dbReference>
<dbReference type="PANTHER" id="PTHR34220">
    <property type="entry name" value="SENSOR HISTIDINE KINASE YPDA"/>
    <property type="match status" value="1"/>
</dbReference>
<proteinExistence type="predicted"/>
<dbReference type="Gene3D" id="6.10.340.10">
    <property type="match status" value="1"/>
</dbReference>
<feature type="transmembrane region" description="Helical" evidence="10">
    <location>
        <begin position="15"/>
        <end position="37"/>
    </location>
</feature>
<name>A0A2M8Z9J9_9FIRM</name>
<reference evidence="12 13" key="1">
    <citation type="submission" date="2017-11" db="EMBL/GenBank/DDBJ databases">
        <title>Understudied soil microbes with underappreciated capabilities: Untangling the Clostridium saccharolyticum group.</title>
        <authorList>
            <person name="Leschine S."/>
        </authorList>
    </citation>
    <scope>NUCLEOTIDE SEQUENCE [LARGE SCALE GENOMIC DNA]</scope>
    <source>
        <strain evidence="12 13">18A</strain>
    </source>
</reference>
<evidence type="ECO:0000256" key="3">
    <source>
        <dbReference type="ARBA" id="ARBA00012438"/>
    </source>
</evidence>
<protein>
    <recommendedName>
        <fullName evidence="3">histidine kinase</fullName>
        <ecNumber evidence="3">2.7.13.3</ecNumber>
    </recommendedName>
</protein>
<dbReference type="SUPFAM" id="SSF55874">
    <property type="entry name" value="ATPase domain of HSP90 chaperone/DNA topoisomerase II/histidine kinase"/>
    <property type="match status" value="1"/>
</dbReference>
<dbReference type="InterPro" id="IPR050640">
    <property type="entry name" value="Bact_2-comp_sensor_kinase"/>
</dbReference>
<dbReference type="InterPro" id="IPR036890">
    <property type="entry name" value="HATPase_C_sf"/>
</dbReference>